<evidence type="ECO:0000313" key="1">
    <source>
        <dbReference type="EMBL" id="KAG6946124.1"/>
    </source>
</evidence>
<name>A0A8T1TPH6_9STRA</name>
<comment type="caution">
    <text evidence="1">The sequence shown here is derived from an EMBL/GenBank/DDBJ whole genome shotgun (WGS) entry which is preliminary data.</text>
</comment>
<evidence type="ECO:0000313" key="2">
    <source>
        <dbReference type="Proteomes" id="UP000688947"/>
    </source>
</evidence>
<organism evidence="1 2">
    <name type="scientific">Phytophthora cactorum</name>
    <dbReference type="NCBI Taxonomy" id="29920"/>
    <lineage>
        <taxon>Eukaryota</taxon>
        <taxon>Sar</taxon>
        <taxon>Stramenopiles</taxon>
        <taxon>Oomycota</taxon>
        <taxon>Peronosporomycetes</taxon>
        <taxon>Peronosporales</taxon>
        <taxon>Peronosporaceae</taxon>
        <taxon>Phytophthora</taxon>
    </lineage>
</organism>
<protein>
    <recommendedName>
        <fullName evidence="3">Ankyrin repeat-containing domain</fullName>
    </recommendedName>
</protein>
<reference evidence="1" key="1">
    <citation type="submission" date="2021-01" db="EMBL/GenBank/DDBJ databases">
        <title>Phytophthora aleatoria, a newly-described species from Pinus radiata is distinct from Phytophthora cactorum isolates based on comparative genomics.</title>
        <authorList>
            <person name="Mcdougal R."/>
            <person name="Panda P."/>
            <person name="Williams N."/>
            <person name="Studholme D.J."/>
        </authorList>
    </citation>
    <scope>NUCLEOTIDE SEQUENCE</scope>
    <source>
        <strain evidence="1">NZFS 3830</strain>
    </source>
</reference>
<dbReference type="Proteomes" id="UP000688947">
    <property type="component" value="Unassembled WGS sequence"/>
</dbReference>
<accession>A0A8T1TPH6</accession>
<dbReference type="EMBL" id="JAENGZ010001815">
    <property type="protein sequence ID" value="KAG6946124.1"/>
    <property type="molecule type" value="Genomic_DNA"/>
</dbReference>
<evidence type="ECO:0008006" key="3">
    <source>
        <dbReference type="Google" id="ProtNLM"/>
    </source>
</evidence>
<sequence>MFVGSWSCRGVRNSSMLPCLRVNINALESDDDDDTEEKTLFVDWGYEDAAKAAAAGYRDIVMGLYDNAGSDIRNDEEALKAVAASGDVTLVRWLLHVQRRTITPRKGMHEAAANGHVNMLELLTEEGYLEDNRVGLLAKASGNSWPDGCCVLDH</sequence>
<proteinExistence type="predicted"/>
<gene>
    <name evidence="1" type="ORF">JG687_00016906</name>
</gene>
<dbReference type="AlphaFoldDB" id="A0A8T1TPH6"/>